<dbReference type="GO" id="GO:0003333">
    <property type="term" value="P:amino acid transmembrane transport"/>
    <property type="evidence" value="ECO:0007669"/>
    <property type="project" value="InterPro"/>
</dbReference>
<gene>
    <name evidence="9" type="ORF">COS49_02135</name>
</gene>
<evidence type="ECO:0000256" key="1">
    <source>
        <dbReference type="ARBA" id="ARBA00004429"/>
    </source>
</evidence>
<evidence type="ECO:0000256" key="2">
    <source>
        <dbReference type="ARBA" id="ARBA00022448"/>
    </source>
</evidence>
<accession>A0A2M7BU85</accession>
<feature type="transmembrane region" description="Helical" evidence="8">
    <location>
        <begin position="352"/>
        <end position="372"/>
    </location>
</feature>
<evidence type="ECO:0000313" key="10">
    <source>
        <dbReference type="Proteomes" id="UP000229894"/>
    </source>
</evidence>
<dbReference type="PANTHER" id="PTHR32195:SF26">
    <property type="entry name" value="TRYPTOPHAN OR TYROSINE TRANSPORTER PROTEIN"/>
    <property type="match status" value="1"/>
</dbReference>
<evidence type="ECO:0000256" key="3">
    <source>
        <dbReference type="ARBA" id="ARBA00022475"/>
    </source>
</evidence>
<protein>
    <recommendedName>
        <fullName evidence="11">Amino acid transporter transmembrane domain-containing protein</fullName>
    </recommendedName>
</protein>
<feature type="transmembrane region" description="Helical" evidence="8">
    <location>
        <begin position="285"/>
        <end position="304"/>
    </location>
</feature>
<dbReference type="Pfam" id="PF03222">
    <property type="entry name" value="Trp_Tyr_perm"/>
    <property type="match status" value="1"/>
</dbReference>
<keyword evidence="4" id="KW-0997">Cell inner membrane</keyword>
<keyword evidence="2" id="KW-0813">Transport</keyword>
<proteinExistence type="predicted"/>
<feature type="transmembrane region" description="Helical" evidence="8">
    <location>
        <begin position="75"/>
        <end position="101"/>
    </location>
</feature>
<dbReference type="Gene3D" id="1.20.1740.10">
    <property type="entry name" value="Amino acid/polyamine transporter I"/>
    <property type="match status" value="1"/>
</dbReference>
<dbReference type="Proteomes" id="UP000229894">
    <property type="component" value="Unassembled WGS sequence"/>
</dbReference>
<evidence type="ECO:0000256" key="8">
    <source>
        <dbReference type="SAM" id="Phobius"/>
    </source>
</evidence>
<dbReference type="PANTHER" id="PTHR32195">
    <property type="entry name" value="OS07G0662800 PROTEIN"/>
    <property type="match status" value="1"/>
</dbReference>
<evidence type="ECO:0000256" key="7">
    <source>
        <dbReference type="ARBA" id="ARBA00023136"/>
    </source>
</evidence>
<feature type="transmembrane region" description="Helical" evidence="8">
    <location>
        <begin position="212"/>
        <end position="233"/>
    </location>
</feature>
<dbReference type="AlphaFoldDB" id="A0A2M7BU85"/>
<comment type="subcellular location">
    <subcellularLocation>
        <location evidence="1">Cell inner membrane</location>
        <topology evidence="1">Multi-pass membrane protein</topology>
    </subcellularLocation>
</comment>
<evidence type="ECO:0000256" key="6">
    <source>
        <dbReference type="ARBA" id="ARBA00022989"/>
    </source>
</evidence>
<feature type="transmembrane region" description="Helical" evidence="8">
    <location>
        <begin position="310"/>
        <end position="332"/>
    </location>
</feature>
<comment type="caution">
    <text evidence="9">The sequence shown here is derived from an EMBL/GenBank/DDBJ whole genome shotgun (WGS) entry which is preliminary data.</text>
</comment>
<evidence type="ECO:0000313" key="9">
    <source>
        <dbReference type="EMBL" id="PIV10133.1"/>
    </source>
</evidence>
<feature type="transmembrane region" description="Helical" evidence="8">
    <location>
        <begin position="172"/>
        <end position="192"/>
    </location>
</feature>
<keyword evidence="7 8" id="KW-0472">Membrane</keyword>
<sequence>MNKNFYYATATLIGAIVGVGIFSLPYVVSRAGFLLGLFFLFLLGGVALLIHLFYGEIILRTPGKHRFVGYAQIYLGSWGKALITFTSVFIFYGALLAYIIISGKFLQIIFGGSEFVWSLLFFVFCSLAIFSGLRVIAQIEILMSLFLIIMAIFIFVKGWPAVKLDNFFTLDWSYFFLPYGVILWAVTGGVALPEMKEIFKENYRFFKKAIIWGTLLPVFLYALFVFTVVGVTGQQTSIEAIKGLVQVLANHTVILGAIFGILAVTTSFLVIGLSLKKTFWYDYKINKYLSWGLTCFIPLMAYLFHLRNFVVVIGFLGAALCGLEGIILILIYQKAKKMGRRRPEYSLNLPRLVNYGLILLFALGLVYQIIYYL</sequence>
<feature type="transmembrane region" description="Helical" evidence="8">
    <location>
        <begin position="253"/>
        <end position="273"/>
    </location>
</feature>
<evidence type="ECO:0008006" key="11">
    <source>
        <dbReference type="Google" id="ProtNLM"/>
    </source>
</evidence>
<name>A0A2M7BU85_9BACT</name>
<dbReference type="InterPro" id="IPR018227">
    <property type="entry name" value="Amino_acid_transport_2"/>
</dbReference>
<evidence type="ECO:0000256" key="4">
    <source>
        <dbReference type="ARBA" id="ARBA00022519"/>
    </source>
</evidence>
<evidence type="ECO:0000256" key="5">
    <source>
        <dbReference type="ARBA" id="ARBA00022692"/>
    </source>
</evidence>
<keyword evidence="5 8" id="KW-0812">Transmembrane</keyword>
<reference evidence="10" key="1">
    <citation type="submission" date="2017-09" db="EMBL/GenBank/DDBJ databases">
        <title>Depth-based differentiation of microbial function through sediment-hosted aquifers and enrichment of novel symbionts in the deep terrestrial subsurface.</title>
        <authorList>
            <person name="Probst A.J."/>
            <person name="Ladd B."/>
            <person name="Jarett J.K."/>
            <person name="Geller-Mcgrath D.E."/>
            <person name="Sieber C.M.K."/>
            <person name="Emerson J.B."/>
            <person name="Anantharaman K."/>
            <person name="Thomas B.C."/>
            <person name="Malmstrom R."/>
            <person name="Stieglmeier M."/>
            <person name="Klingl A."/>
            <person name="Woyke T."/>
            <person name="Ryan C.M."/>
            <person name="Banfield J.F."/>
        </authorList>
    </citation>
    <scope>NUCLEOTIDE SEQUENCE [LARGE SCALE GENOMIC DNA]</scope>
</reference>
<dbReference type="GO" id="GO:0005886">
    <property type="term" value="C:plasma membrane"/>
    <property type="evidence" value="ECO:0007669"/>
    <property type="project" value="UniProtKB-SubCell"/>
</dbReference>
<dbReference type="EMBL" id="PEUX01000044">
    <property type="protein sequence ID" value="PIV10133.1"/>
    <property type="molecule type" value="Genomic_DNA"/>
</dbReference>
<organism evidence="9 10">
    <name type="scientific">Candidatus Portnoybacteria bacterium CG03_land_8_20_14_0_80_41_10</name>
    <dbReference type="NCBI Taxonomy" id="1974808"/>
    <lineage>
        <taxon>Bacteria</taxon>
        <taxon>Candidatus Portnoyibacteriota</taxon>
    </lineage>
</organism>
<feature type="transmembrane region" description="Helical" evidence="8">
    <location>
        <begin position="33"/>
        <end position="54"/>
    </location>
</feature>
<keyword evidence="6 8" id="KW-1133">Transmembrane helix</keyword>
<feature type="transmembrane region" description="Helical" evidence="8">
    <location>
        <begin position="5"/>
        <end position="27"/>
    </location>
</feature>
<feature type="transmembrane region" description="Helical" evidence="8">
    <location>
        <begin position="141"/>
        <end position="160"/>
    </location>
</feature>
<keyword evidence="3" id="KW-1003">Cell membrane</keyword>
<feature type="transmembrane region" description="Helical" evidence="8">
    <location>
        <begin position="107"/>
        <end position="129"/>
    </location>
</feature>